<comment type="caution">
    <text evidence="2">The sequence shown here is derived from an EMBL/GenBank/DDBJ whole genome shotgun (WGS) entry which is preliminary data.</text>
</comment>
<dbReference type="AlphaFoldDB" id="A0AAW7ML10"/>
<dbReference type="Proteomes" id="UP001172791">
    <property type="component" value="Unassembled WGS sequence"/>
</dbReference>
<evidence type="ECO:0000313" key="2">
    <source>
        <dbReference type="EMBL" id="MDN4573460.1"/>
    </source>
</evidence>
<evidence type="ECO:0000313" key="5">
    <source>
        <dbReference type="Proteomes" id="UP001172791"/>
    </source>
</evidence>
<proteinExistence type="predicted"/>
<name>A0AAW7ML10_9BURK</name>
<sequence>MNLDFWTSRGSGPVMNRWWRSYPLICTVGLASVLAIASTPSVAASAVAGVRTAGGIRYVSVTDQTSMAKAKVAALDRCRTQLASGRRGGRCEVLMAGNGPAYWAVVRAVNGEIGIALGDTQTSAVQDAFAVCQRAGQCSLDTAQVWFDSGQRPGRRLPTPQAASVSPVPCRIPTGQVVRMQTRCVDGACVRTYENGCTIRFQAARCLDKGTSQYVWRPNGCDDDE</sequence>
<dbReference type="EMBL" id="QAIC01000037">
    <property type="protein sequence ID" value="MDN4573460.1"/>
    <property type="molecule type" value="Genomic_DNA"/>
</dbReference>
<accession>A0AAW7ML10</accession>
<keyword evidence="4" id="KW-1185">Reference proteome</keyword>
<organism evidence="2 5">
    <name type="scientific">Pandoraea cepalis</name>
    <dbReference type="NCBI Taxonomy" id="2508294"/>
    <lineage>
        <taxon>Bacteria</taxon>
        <taxon>Pseudomonadati</taxon>
        <taxon>Pseudomonadota</taxon>
        <taxon>Betaproteobacteria</taxon>
        <taxon>Burkholderiales</taxon>
        <taxon>Burkholderiaceae</taxon>
        <taxon>Pandoraea</taxon>
    </lineage>
</organism>
<dbReference type="EMBL" id="QAID01000035">
    <property type="protein sequence ID" value="MDN4578003.1"/>
    <property type="molecule type" value="Genomic_DNA"/>
</dbReference>
<dbReference type="InterPro" id="IPR025240">
    <property type="entry name" value="DUF4189"/>
</dbReference>
<evidence type="ECO:0000313" key="3">
    <source>
        <dbReference type="EMBL" id="MDN4578003.1"/>
    </source>
</evidence>
<gene>
    <name evidence="2" type="ORF">DBA34_09340</name>
    <name evidence="3" type="ORF">DBB29_07725</name>
</gene>
<dbReference type="Pfam" id="PF13827">
    <property type="entry name" value="DUF4189"/>
    <property type="match status" value="1"/>
</dbReference>
<reference evidence="2" key="1">
    <citation type="submission" date="2018-04" db="EMBL/GenBank/DDBJ databases">
        <authorList>
            <person name="Jy Z."/>
        </authorList>
    </citation>
    <scope>NUCLEOTIDE SEQUENCE</scope>
    <source>
        <strain evidence="3">AS13</strain>
        <strain evidence="2">LA18</strain>
    </source>
</reference>
<dbReference type="Proteomes" id="UP001172788">
    <property type="component" value="Unassembled WGS sequence"/>
</dbReference>
<evidence type="ECO:0000259" key="1">
    <source>
        <dbReference type="Pfam" id="PF13827"/>
    </source>
</evidence>
<feature type="domain" description="DUF4189" evidence="1">
    <location>
        <begin position="57"/>
        <end position="140"/>
    </location>
</feature>
<evidence type="ECO:0000313" key="4">
    <source>
        <dbReference type="Proteomes" id="UP001172788"/>
    </source>
</evidence>
<protein>
    <recommendedName>
        <fullName evidence="1">DUF4189 domain-containing protein</fullName>
    </recommendedName>
</protein>